<name>A0A2X2UWA3_CAPOC</name>
<proteinExistence type="predicted"/>
<accession>A0A2X2UWA3</accession>
<reference evidence="3 4" key="1">
    <citation type="submission" date="2018-06" db="EMBL/GenBank/DDBJ databases">
        <authorList>
            <consortium name="Pathogen Informatics"/>
            <person name="Doyle S."/>
        </authorList>
    </citation>
    <scope>NUCLEOTIDE SEQUENCE [LARGE SCALE GENOMIC DNA]</scope>
    <source>
        <strain evidence="2 4">NCTC11545</strain>
        <strain evidence="1 3">NCTC11546</strain>
    </source>
</reference>
<evidence type="ECO:0000313" key="4">
    <source>
        <dbReference type="Proteomes" id="UP000250169"/>
    </source>
</evidence>
<dbReference type="EMBL" id="UAVS01000005">
    <property type="protein sequence ID" value="SQA93670.1"/>
    <property type="molecule type" value="Genomic_DNA"/>
</dbReference>
<evidence type="ECO:0000313" key="3">
    <source>
        <dbReference type="Proteomes" id="UP000249891"/>
    </source>
</evidence>
<dbReference type="EMBL" id="UARG01000017">
    <property type="protein sequence ID" value="SQA77136.1"/>
    <property type="molecule type" value="Genomic_DNA"/>
</dbReference>
<dbReference type="Proteomes" id="UP000249891">
    <property type="component" value="Unassembled WGS sequence"/>
</dbReference>
<sequence>MYFFILNKTKILNNYTLTFALSQIIYANFIDLVGDILVIT</sequence>
<dbReference type="Proteomes" id="UP000250169">
    <property type="component" value="Unassembled WGS sequence"/>
</dbReference>
<evidence type="ECO:0000313" key="1">
    <source>
        <dbReference type="EMBL" id="SQA77136.1"/>
    </source>
</evidence>
<evidence type="ECO:0000313" key="2">
    <source>
        <dbReference type="EMBL" id="SQA93670.1"/>
    </source>
</evidence>
<gene>
    <name evidence="2" type="ORF">NCTC11545_01046</name>
    <name evidence="1" type="ORF">NCTC11546_00338</name>
</gene>
<dbReference type="AlphaFoldDB" id="A0A2X2UWA3"/>
<protein>
    <submittedName>
        <fullName evidence="2">Uncharacterized protein</fullName>
    </submittedName>
</protein>
<organism evidence="2 4">
    <name type="scientific">Capnocytophaga ochracea</name>
    <dbReference type="NCBI Taxonomy" id="1018"/>
    <lineage>
        <taxon>Bacteria</taxon>
        <taxon>Pseudomonadati</taxon>
        <taxon>Bacteroidota</taxon>
        <taxon>Flavobacteriia</taxon>
        <taxon>Flavobacteriales</taxon>
        <taxon>Flavobacteriaceae</taxon>
        <taxon>Capnocytophaga</taxon>
    </lineage>
</organism>